<comment type="caution">
    <text evidence="4">The sequence shown here is derived from an EMBL/GenBank/DDBJ whole genome shotgun (WGS) entry which is preliminary data.</text>
</comment>
<dbReference type="SFLD" id="SFLDG00358">
    <property type="entry name" value="Main_(cytGST)"/>
    <property type="match status" value="1"/>
</dbReference>
<dbReference type="Pfam" id="PF00043">
    <property type="entry name" value="GST_C"/>
    <property type="match status" value="1"/>
</dbReference>
<dbReference type="InterPro" id="IPR036249">
    <property type="entry name" value="Thioredoxin-like_sf"/>
</dbReference>
<dbReference type="Pfam" id="PF02798">
    <property type="entry name" value="GST_N"/>
    <property type="match status" value="1"/>
</dbReference>
<reference evidence="5" key="1">
    <citation type="journal article" date="2019" name="Int. J. Syst. Evol. Microbiol.">
        <title>The Global Catalogue of Microorganisms (GCM) 10K type strain sequencing project: providing services to taxonomists for standard genome sequencing and annotation.</title>
        <authorList>
            <consortium name="The Broad Institute Genomics Platform"/>
            <consortium name="The Broad Institute Genome Sequencing Center for Infectious Disease"/>
            <person name="Wu L."/>
            <person name="Ma J."/>
        </authorList>
    </citation>
    <scope>NUCLEOTIDE SEQUENCE [LARGE SCALE GENOMIC DNA]</scope>
    <source>
        <strain evidence="5">KCTC 52473</strain>
    </source>
</reference>
<gene>
    <name evidence="4" type="ORF">ACFOHL_14960</name>
</gene>
<dbReference type="InterPro" id="IPR036282">
    <property type="entry name" value="Glutathione-S-Trfase_C_sf"/>
</dbReference>
<evidence type="ECO:0000259" key="3">
    <source>
        <dbReference type="PROSITE" id="PS50405"/>
    </source>
</evidence>
<feature type="domain" description="GST N-terminal" evidence="2">
    <location>
        <begin position="1"/>
        <end position="81"/>
    </location>
</feature>
<dbReference type="InterPro" id="IPR004045">
    <property type="entry name" value="Glutathione_S-Trfase_N"/>
</dbReference>
<dbReference type="CDD" id="cd03189">
    <property type="entry name" value="GST_C_GTT1_like"/>
    <property type="match status" value="1"/>
</dbReference>
<dbReference type="SUPFAM" id="SSF52833">
    <property type="entry name" value="Thioredoxin-like"/>
    <property type="match status" value="1"/>
</dbReference>
<dbReference type="PROSITE" id="PS50404">
    <property type="entry name" value="GST_NTER"/>
    <property type="match status" value="1"/>
</dbReference>
<comment type="similarity">
    <text evidence="1">Belongs to the GST superfamily.</text>
</comment>
<name>A0ABV7FTB4_9ALTE</name>
<dbReference type="InterPro" id="IPR004046">
    <property type="entry name" value="GST_C"/>
</dbReference>
<dbReference type="PROSITE" id="PS50405">
    <property type="entry name" value="GST_CTER"/>
    <property type="match status" value="1"/>
</dbReference>
<dbReference type="Gene3D" id="1.20.1050.10">
    <property type="match status" value="1"/>
</dbReference>
<feature type="domain" description="GST C-terminal" evidence="3">
    <location>
        <begin position="89"/>
        <end position="223"/>
    </location>
</feature>
<dbReference type="Gene3D" id="3.40.30.10">
    <property type="entry name" value="Glutaredoxin"/>
    <property type="match status" value="1"/>
</dbReference>
<proteinExistence type="inferred from homology"/>
<dbReference type="InterPro" id="IPR010987">
    <property type="entry name" value="Glutathione-S-Trfase_C-like"/>
</dbReference>
<evidence type="ECO:0000313" key="5">
    <source>
        <dbReference type="Proteomes" id="UP001595478"/>
    </source>
</evidence>
<protein>
    <submittedName>
        <fullName evidence="4">Glutathione S-transferase family protein</fullName>
    </submittedName>
</protein>
<accession>A0ABV7FTB4</accession>
<organism evidence="4 5">
    <name type="scientific">Agaribacter flavus</name>
    <dbReference type="NCBI Taxonomy" id="1902781"/>
    <lineage>
        <taxon>Bacteria</taxon>
        <taxon>Pseudomonadati</taxon>
        <taxon>Pseudomonadota</taxon>
        <taxon>Gammaproteobacteria</taxon>
        <taxon>Alteromonadales</taxon>
        <taxon>Alteromonadaceae</taxon>
        <taxon>Agaribacter</taxon>
    </lineage>
</organism>
<dbReference type="SUPFAM" id="SSF47616">
    <property type="entry name" value="GST C-terminal domain-like"/>
    <property type="match status" value="1"/>
</dbReference>
<dbReference type="PANTHER" id="PTHR44051">
    <property type="entry name" value="GLUTATHIONE S-TRANSFERASE-RELATED"/>
    <property type="match status" value="1"/>
</dbReference>
<dbReference type="Proteomes" id="UP001595478">
    <property type="component" value="Unassembled WGS sequence"/>
</dbReference>
<dbReference type="SFLD" id="SFLDG01150">
    <property type="entry name" value="Main.1:_Beta-like"/>
    <property type="match status" value="1"/>
</dbReference>
<dbReference type="RefSeq" id="WP_376921050.1">
    <property type="nucleotide sequence ID" value="NZ_JBHRSW010000039.1"/>
</dbReference>
<dbReference type="EMBL" id="JBHRSW010000039">
    <property type="protein sequence ID" value="MFC3122923.1"/>
    <property type="molecule type" value="Genomic_DNA"/>
</dbReference>
<sequence length="223" mass="25226">MFTVHHLTDSRSQRIVWLLELIGVAYEIKAYGRDQKTHLTPESYKKLHPLAAAPVLEHNGFLLAESGAICEYVIQQCAEESSFLLPARDSKAYIDVQFWSHFAEGSFMPPLVASLVLSKVKTKVPWLIKGIASKITNGIMDAYYGKVIKRNFAYVEAHLSANLWFVGDEISLADIHMSYGLERIYNSGMIKDYPNMCAYVERLNNESTYEQAKNKIKLAESAL</sequence>
<evidence type="ECO:0000313" key="4">
    <source>
        <dbReference type="EMBL" id="MFC3122923.1"/>
    </source>
</evidence>
<dbReference type="PANTHER" id="PTHR44051:SF9">
    <property type="entry name" value="GLUTATHIONE S-TRANSFERASE 1"/>
    <property type="match status" value="1"/>
</dbReference>
<keyword evidence="5" id="KW-1185">Reference proteome</keyword>
<dbReference type="SFLD" id="SFLDS00019">
    <property type="entry name" value="Glutathione_Transferase_(cytos"/>
    <property type="match status" value="1"/>
</dbReference>
<evidence type="ECO:0000259" key="2">
    <source>
        <dbReference type="PROSITE" id="PS50404"/>
    </source>
</evidence>
<dbReference type="CDD" id="cd03046">
    <property type="entry name" value="GST_N_GTT1_like"/>
    <property type="match status" value="1"/>
</dbReference>
<evidence type="ECO:0000256" key="1">
    <source>
        <dbReference type="RuleBase" id="RU003494"/>
    </source>
</evidence>
<dbReference type="InterPro" id="IPR040079">
    <property type="entry name" value="Glutathione_S-Trfase"/>
</dbReference>